<dbReference type="GO" id="GO:0003677">
    <property type="term" value="F:DNA binding"/>
    <property type="evidence" value="ECO:0007669"/>
    <property type="project" value="InterPro"/>
</dbReference>
<dbReference type="InterPro" id="IPR051537">
    <property type="entry name" value="DNA_Adenine_Mtase"/>
</dbReference>
<sequence>MATTISNPPYNMKWQHPFFAQSQERFMLGVPPQSNANYAFILTALSKQDKAVFLLPNGVLTTNNKEEQAIKKSLIEKNYLEAVIALPERMFESTSIPTSLLIFNKKKQTSNILMINADSLAKEEIREQRGQVGSKSHTSRVYKKKINVLPNEAIKKIELFLDKPGDEQGVSKVVPIETIKEQGYVLTPNRYIEMKQEDMQHSSLEKLSEELNRVSSEKGAVKLTINRKMANDLGLLPLIKLLQESTETSKELNDAFKDEGVSLNTDSIVTLTNSKTFKIEVKKWDKLPDLIVMFAQMWKQVMVHYNNEENRYLMELKDIMLDKMFKQI</sequence>
<dbReference type="EC" id="2.1.1.72" evidence="1"/>
<dbReference type="Gene3D" id="3.40.50.150">
    <property type="entry name" value="Vaccinia Virus protein VP39"/>
    <property type="match status" value="1"/>
</dbReference>
<dbReference type="GO" id="GO:0009307">
    <property type="term" value="P:DNA restriction-modification system"/>
    <property type="evidence" value="ECO:0007669"/>
    <property type="project" value="UniProtKB-KW"/>
</dbReference>
<dbReference type="EMBL" id="WJND01000004">
    <property type="protein sequence ID" value="MRG89098.1"/>
    <property type="molecule type" value="Genomic_DNA"/>
</dbReference>
<dbReference type="Pfam" id="PF02384">
    <property type="entry name" value="N6_Mtase"/>
    <property type="match status" value="1"/>
</dbReference>
<evidence type="ECO:0000256" key="1">
    <source>
        <dbReference type="ARBA" id="ARBA00011900"/>
    </source>
</evidence>
<evidence type="ECO:0000256" key="3">
    <source>
        <dbReference type="ARBA" id="ARBA00022679"/>
    </source>
</evidence>
<evidence type="ECO:0000256" key="5">
    <source>
        <dbReference type="ARBA" id="ARBA00022747"/>
    </source>
</evidence>
<dbReference type="InterPro" id="IPR003356">
    <property type="entry name" value="DNA_methylase_A-5"/>
</dbReference>
<evidence type="ECO:0000256" key="6">
    <source>
        <dbReference type="ARBA" id="ARBA00047942"/>
    </source>
</evidence>
<accession>A0A7X2KGT5</accession>
<keyword evidence="4" id="KW-0949">S-adenosyl-L-methionine</keyword>
<dbReference type="PANTHER" id="PTHR42933:SF3">
    <property type="entry name" value="TYPE I RESTRICTION ENZYME MJAVIII METHYLASE SUBUNIT"/>
    <property type="match status" value="1"/>
</dbReference>
<keyword evidence="2 8" id="KW-0489">Methyltransferase</keyword>
<dbReference type="GO" id="GO:0008170">
    <property type="term" value="F:N-methyltransferase activity"/>
    <property type="evidence" value="ECO:0007669"/>
    <property type="project" value="InterPro"/>
</dbReference>
<dbReference type="GO" id="GO:0032259">
    <property type="term" value="P:methylation"/>
    <property type="evidence" value="ECO:0007669"/>
    <property type="project" value="UniProtKB-KW"/>
</dbReference>
<gene>
    <name evidence="8" type="ORF">GIX76_03720</name>
</gene>
<organism evidence="8 9">
    <name type="scientific">Limosilactobacillus reuteri</name>
    <name type="common">Lactobacillus reuteri</name>
    <dbReference type="NCBI Taxonomy" id="1598"/>
    <lineage>
        <taxon>Bacteria</taxon>
        <taxon>Bacillati</taxon>
        <taxon>Bacillota</taxon>
        <taxon>Bacilli</taxon>
        <taxon>Lactobacillales</taxon>
        <taxon>Lactobacillaceae</taxon>
        <taxon>Limosilactobacillus</taxon>
    </lineage>
</organism>
<dbReference type="GO" id="GO:0009007">
    <property type="term" value="F:site-specific DNA-methyltransferase (adenine-specific) activity"/>
    <property type="evidence" value="ECO:0007669"/>
    <property type="project" value="UniProtKB-EC"/>
</dbReference>
<name>A0A7X2KGT5_LIMRT</name>
<evidence type="ECO:0000259" key="7">
    <source>
        <dbReference type="Pfam" id="PF02384"/>
    </source>
</evidence>
<dbReference type="AlphaFoldDB" id="A0A7X2KGT5"/>
<keyword evidence="5" id="KW-0680">Restriction system</keyword>
<evidence type="ECO:0000256" key="2">
    <source>
        <dbReference type="ARBA" id="ARBA00022603"/>
    </source>
</evidence>
<reference evidence="8 9" key="1">
    <citation type="submission" date="2019-11" db="EMBL/GenBank/DDBJ databases">
        <title>Draft genome sequence of 12 host-associated Lactobacillus reuteri rodent strains.</title>
        <authorList>
            <person name="Zhang S."/>
            <person name="Ozcam M."/>
            <person name="Van Pijkeren J.P."/>
        </authorList>
    </citation>
    <scope>NUCLEOTIDE SEQUENCE [LARGE SCALE GENOMIC DNA]</scope>
    <source>
        <strain evidence="8 9">N4I</strain>
    </source>
</reference>
<protein>
    <recommendedName>
        <fullName evidence="1">site-specific DNA-methyltransferase (adenine-specific)</fullName>
        <ecNumber evidence="1">2.1.1.72</ecNumber>
    </recommendedName>
</protein>
<dbReference type="RefSeq" id="WP_153703885.1">
    <property type="nucleotide sequence ID" value="NZ_JAJGVU010000170.1"/>
</dbReference>
<comment type="caution">
    <text evidence="8">The sequence shown here is derived from an EMBL/GenBank/DDBJ whole genome shotgun (WGS) entry which is preliminary data.</text>
</comment>
<evidence type="ECO:0000313" key="8">
    <source>
        <dbReference type="EMBL" id="MRG89098.1"/>
    </source>
</evidence>
<evidence type="ECO:0000256" key="4">
    <source>
        <dbReference type="ARBA" id="ARBA00022691"/>
    </source>
</evidence>
<dbReference type="SUPFAM" id="SSF53335">
    <property type="entry name" value="S-adenosyl-L-methionine-dependent methyltransferases"/>
    <property type="match status" value="1"/>
</dbReference>
<feature type="domain" description="DNA methylase adenine-specific" evidence="7">
    <location>
        <begin position="4"/>
        <end position="198"/>
    </location>
</feature>
<proteinExistence type="predicted"/>
<dbReference type="InterPro" id="IPR029063">
    <property type="entry name" value="SAM-dependent_MTases_sf"/>
</dbReference>
<keyword evidence="3" id="KW-0808">Transferase</keyword>
<dbReference type="PANTHER" id="PTHR42933">
    <property type="entry name" value="SLR6095 PROTEIN"/>
    <property type="match status" value="1"/>
</dbReference>
<evidence type="ECO:0000313" key="9">
    <source>
        <dbReference type="Proteomes" id="UP000460207"/>
    </source>
</evidence>
<dbReference type="Proteomes" id="UP000460207">
    <property type="component" value="Unassembled WGS sequence"/>
</dbReference>
<comment type="catalytic activity">
    <reaction evidence="6">
        <text>a 2'-deoxyadenosine in DNA + S-adenosyl-L-methionine = an N(6)-methyl-2'-deoxyadenosine in DNA + S-adenosyl-L-homocysteine + H(+)</text>
        <dbReference type="Rhea" id="RHEA:15197"/>
        <dbReference type="Rhea" id="RHEA-COMP:12418"/>
        <dbReference type="Rhea" id="RHEA-COMP:12419"/>
        <dbReference type="ChEBI" id="CHEBI:15378"/>
        <dbReference type="ChEBI" id="CHEBI:57856"/>
        <dbReference type="ChEBI" id="CHEBI:59789"/>
        <dbReference type="ChEBI" id="CHEBI:90615"/>
        <dbReference type="ChEBI" id="CHEBI:90616"/>
        <dbReference type="EC" id="2.1.1.72"/>
    </reaction>
</comment>